<dbReference type="EMBL" id="ML737666">
    <property type="protein sequence ID" value="KAE8363802.1"/>
    <property type="molecule type" value="Genomic_DNA"/>
</dbReference>
<comment type="similarity">
    <text evidence="2">Belongs to the GMC oxidoreductase family.</text>
</comment>
<dbReference type="OrthoDB" id="269227at2759"/>
<dbReference type="InterPro" id="IPR007867">
    <property type="entry name" value="GMC_OxRtase_C"/>
</dbReference>
<name>A0A5N7A1V7_9EURO</name>
<dbReference type="PANTHER" id="PTHR42784:SF1">
    <property type="entry name" value="PYRANOSE 2-OXIDASE"/>
    <property type="match status" value="1"/>
</dbReference>
<evidence type="ECO:0000313" key="9">
    <source>
        <dbReference type="Proteomes" id="UP000326268"/>
    </source>
</evidence>
<dbReference type="RefSeq" id="XP_031926883.1">
    <property type="nucleotide sequence ID" value="XM_032072679.1"/>
</dbReference>
<dbReference type="Pfam" id="PF00732">
    <property type="entry name" value="GMC_oxred_N"/>
    <property type="match status" value="1"/>
</dbReference>
<dbReference type="GO" id="GO:0016614">
    <property type="term" value="F:oxidoreductase activity, acting on CH-OH group of donors"/>
    <property type="evidence" value="ECO:0007669"/>
    <property type="project" value="InterPro"/>
</dbReference>
<dbReference type="GeneID" id="43657125"/>
<dbReference type="SUPFAM" id="SSF51905">
    <property type="entry name" value="FAD/NAD(P)-binding domain"/>
    <property type="match status" value="1"/>
</dbReference>
<keyword evidence="3" id="KW-0285">Flavoprotein</keyword>
<dbReference type="AlphaFoldDB" id="A0A5N7A1V7"/>
<dbReference type="InterPro" id="IPR000172">
    <property type="entry name" value="GMC_OxRdtase_N"/>
</dbReference>
<dbReference type="Pfam" id="PF05199">
    <property type="entry name" value="GMC_oxred_C"/>
    <property type="match status" value="1"/>
</dbReference>
<evidence type="ECO:0000256" key="1">
    <source>
        <dbReference type="ARBA" id="ARBA00001974"/>
    </source>
</evidence>
<comment type="cofactor">
    <cofactor evidence="1">
        <name>FAD</name>
        <dbReference type="ChEBI" id="CHEBI:57692"/>
    </cofactor>
</comment>
<dbReference type="Gene3D" id="3.30.410.40">
    <property type="match status" value="1"/>
</dbReference>
<keyword evidence="9" id="KW-1185">Reference proteome</keyword>
<accession>A0A5N7A1V7</accession>
<dbReference type="PANTHER" id="PTHR42784">
    <property type="entry name" value="PYRANOSE 2-OXIDASE"/>
    <property type="match status" value="1"/>
</dbReference>
<organism evidence="8 9">
    <name type="scientific">Aspergillus caelatus</name>
    <dbReference type="NCBI Taxonomy" id="61420"/>
    <lineage>
        <taxon>Eukaryota</taxon>
        <taxon>Fungi</taxon>
        <taxon>Dikarya</taxon>
        <taxon>Ascomycota</taxon>
        <taxon>Pezizomycotina</taxon>
        <taxon>Eurotiomycetes</taxon>
        <taxon>Eurotiomycetidae</taxon>
        <taxon>Eurotiales</taxon>
        <taxon>Aspergillaceae</taxon>
        <taxon>Aspergillus</taxon>
        <taxon>Aspergillus subgen. Circumdati</taxon>
    </lineage>
</organism>
<evidence type="ECO:0000256" key="5">
    <source>
        <dbReference type="ARBA" id="ARBA00023002"/>
    </source>
</evidence>
<dbReference type="GO" id="GO:0050660">
    <property type="term" value="F:flavin adenine dinucleotide binding"/>
    <property type="evidence" value="ECO:0007669"/>
    <property type="project" value="InterPro"/>
</dbReference>
<dbReference type="Proteomes" id="UP000326268">
    <property type="component" value="Unassembled WGS sequence"/>
</dbReference>
<protein>
    <recommendedName>
        <fullName evidence="10">GMC oxidoreductase-domain-containing protein</fullName>
    </recommendedName>
</protein>
<dbReference type="InterPro" id="IPR051473">
    <property type="entry name" value="P2Ox-like"/>
</dbReference>
<evidence type="ECO:0000256" key="3">
    <source>
        <dbReference type="ARBA" id="ARBA00022630"/>
    </source>
</evidence>
<evidence type="ECO:0000256" key="2">
    <source>
        <dbReference type="ARBA" id="ARBA00010790"/>
    </source>
</evidence>
<reference evidence="8 9" key="1">
    <citation type="submission" date="2019-04" db="EMBL/GenBank/DDBJ databases">
        <title>Friends and foes A comparative genomics studyof 23 Aspergillus species from section Flavi.</title>
        <authorList>
            <consortium name="DOE Joint Genome Institute"/>
            <person name="Kjaerbolling I."/>
            <person name="Vesth T."/>
            <person name="Frisvad J.C."/>
            <person name="Nybo J.L."/>
            <person name="Theobald S."/>
            <person name="Kildgaard S."/>
            <person name="Isbrandt T."/>
            <person name="Kuo A."/>
            <person name="Sato A."/>
            <person name="Lyhne E.K."/>
            <person name="Kogle M.E."/>
            <person name="Wiebenga A."/>
            <person name="Kun R.S."/>
            <person name="Lubbers R.J."/>
            <person name="Makela M.R."/>
            <person name="Barry K."/>
            <person name="Chovatia M."/>
            <person name="Clum A."/>
            <person name="Daum C."/>
            <person name="Haridas S."/>
            <person name="He G."/>
            <person name="LaButti K."/>
            <person name="Lipzen A."/>
            <person name="Mondo S."/>
            <person name="Riley R."/>
            <person name="Salamov A."/>
            <person name="Simmons B.A."/>
            <person name="Magnuson J.K."/>
            <person name="Henrissat B."/>
            <person name="Mortensen U.H."/>
            <person name="Larsen T.O."/>
            <person name="Devries R.P."/>
            <person name="Grigoriev I.V."/>
            <person name="Machida M."/>
            <person name="Baker S.E."/>
            <person name="Andersen M.R."/>
        </authorList>
    </citation>
    <scope>NUCLEOTIDE SEQUENCE [LARGE SCALE GENOMIC DNA]</scope>
    <source>
        <strain evidence="8 9">CBS 763.97</strain>
    </source>
</reference>
<keyword evidence="4" id="KW-0274">FAD</keyword>
<dbReference type="InterPro" id="IPR036188">
    <property type="entry name" value="FAD/NAD-bd_sf"/>
</dbReference>
<evidence type="ECO:0000313" key="8">
    <source>
        <dbReference type="EMBL" id="KAE8363802.1"/>
    </source>
</evidence>
<evidence type="ECO:0000259" key="6">
    <source>
        <dbReference type="Pfam" id="PF00732"/>
    </source>
</evidence>
<dbReference type="Gene3D" id="3.50.50.60">
    <property type="entry name" value="FAD/NAD(P)-binding domain"/>
    <property type="match status" value="2"/>
</dbReference>
<keyword evidence="5" id="KW-0560">Oxidoreductase</keyword>
<evidence type="ECO:0000256" key="4">
    <source>
        <dbReference type="ARBA" id="ARBA00022827"/>
    </source>
</evidence>
<feature type="domain" description="Glucose-methanol-choline oxidoreductase C-terminal" evidence="7">
    <location>
        <begin position="333"/>
        <end position="446"/>
    </location>
</feature>
<evidence type="ECO:0000259" key="7">
    <source>
        <dbReference type="Pfam" id="PF05199"/>
    </source>
</evidence>
<proteinExistence type="inferred from homology"/>
<feature type="domain" description="Glucose-methanol-choline oxidoreductase N-terminal" evidence="6">
    <location>
        <begin position="85"/>
        <end position="177"/>
    </location>
</feature>
<gene>
    <name evidence="8" type="ORF">BDV27DRAFT_158418</name>
</gene>
<evidence type="ECO:0008006" key="10">
    <source>
        <dbReference type="Google" id="ProtNLM"/>
    </source>
</evidence>
<sequence length="458" mass="50630">MVVNGCNAFERAYQLVTSSETARHDAPYPEGVTANYEYYDGKKAALGRETGLNFSFAPLAAEFVSPNQSTDQLYSFPAGAYSTVDWLLDRIYNNDTRLTVLLGAEVLTVNPRLDTPNDRRIDSITVRQKETVGEIRTTSAKAVILCAGTVDTAHIAIRSGMQKNDHSNVGKGLTDHSIWGTRFKIVPDQGESLSPLKLQAWWDLPSASPSCSCACEGTCDESCRCTRTEHRCDCGCGRPRCCCLNSCQGMQPRKNRQMEEVRCEGDPVLINICVNANTFLGHSLERMFPLQCLNQRGQSLPQERTENTRTNTVNVTFEFASKLEDKNRVLNKGQPAPVLDISESDENSGCYEAMKHMTRNIMKALQPELFNGRSSVDERRIRLSRAEFGAVAHEVGTMRMGTQDDAAAVVDENLKVKDWKGLYVCDLSVFPASPAANPSLTLVALAMRLANYLVEKSG</sequence>